<accession>A0A0A7S7M4</accession>
<evidence type="ECO:0000256" key="5">
    <source>
        <dbReference type="ARBA" id="ARBA00022490"/>
    </source>
</evidence>
<dbReference type="SUPFAM" id="SSF46785">
    <property type="entry name" value="Winged helix' DNA-binding domain"/>
    <property type="match status" value="1"/>
</dbReference>
<dbReference type="Proteomes" id="UP000030901">
    <property type="component" value="Chromosome"/>
</dbReference>
<evidence type="ECO:0000313" key="16">
    <source>
        <dbReference type="Proteomes" id="UP000030901"/>
    </source>
</evidence>
<dbReference type="RefSeq" id="WP_039106852.1">
    <property type="nucleotide sequence ID" value="NZ_CP009056.1"/>
</dbReference>
<dbReference type="NCBIfam" id="NF003457">
    <property type="entry name" value="PRK05066.1"/>
    <property type="match status" value="1"/>
</dbReference>
<evidence type="ECO:0000256" key="3">
    <source>
        <dbReference type="ARBA" id="ARBA00008316"/>
    </source>
</evidence>
<keyword evidence="9 12" id="KW-0805">Transcription regulation</keyword>
<comment type="pathway">
    <text evidence="2 12">Amino-acid biosynthesis; L-arginine biosynthesis [regulation].</text>
</comment>
<name>A0A0A7S7M4_FRIPE</name>
<comment type="subcellular location">
    <subcellularLocation>
        <location evidence="1 12">Cytoplasm</location>
    </subcellularLocation>
</comment>
<evidence type="ECO:0000256" key="12">
    <source>
        <dbReference type="HAMAP-Rule" id="MF_00173"/>
    </source>
</evidence>
<dbReference type="GO" id="GO:0051259">
    <property type="term" value="P:protein complex oligomerization"/>
    <property type="evidence" value="ECO:0007669"/>
    <property type="project" value="InterPro"/>
</dbReference>
<dbReference type="NCBIfam" id="TIGR01529">
    <property type="entry name" value="argR_whole"/>
    <property type="match status" value="1"/>
</dbReference>
<dbReference type="HOGENOM" id="CLU_097103_2_0_6"/>
<dbReference type="Gene3D" id="1.10.10.10">
    <property type="entry name" value="Winged helix-like DNA-binding domain superfamily/Winged helix DNA-binding domain"/>
    <property type="match status" value="1"/>
</dbReference>
<evidence type="ECO:0000256" key="8">
    <source>
        <dbReference type="ARBA" id="ARBA00022605"/>
    </source>
</evidence>
<dbReference type="OrthoDB" id="7060358at2"/>
<evidence type="ECO:0000256" key="6">
    <source>
        <dbReference type="ARBA" id="ARBA00022491"/>
    </source>
</evidence>
<evidence type="ECO:0000256" key="4">
    <source>
        <dbReference type="ARBA" id="ARBA00021148"/>
    </source>
</evidence>
<dbReference type="InterPro" id="IPR001669">
    <property type="entry name" value="Arg_repress"/>
</dbReference>
<keyword evidence="8 12" id="KW-0028">Amino-acid biosynthesis</keyword>
<feature type="domain" description="Arginine repressor C-terminal" evidence="14">
    <location>
        <begin position="82"/>
        <end position="148"/>
    </location>
</feature>
<dbReference type="Pfam" id="PF02863">
    <property type="entry name" value="Arg_repressor_C"/>
    <property type="match status" value="1"/>
</dbReference>
<organism evidence="15 16">
    <name type="scientific">Frischella perrara</name>
    <dbReference type="NCBI Taxonomy" id="1267021"/>
    <lineage>
        <taxon>Bacteria</taxon>
        <taxon>Pseudomonadati</taxon>
        <taxon>Pseudomonadota</taxon>
        <taxon>Gammaproteobacteria</taxon>
        <taxon>Orbales</taxon>
        <taxon>Orbaceae</taxon>
        <taxon>Frischella</taxon>
    </lineage>
</organism>
<keyword evidence="7 12" id="KW-0055">Arginine biosynthesis</keyword>
<dbReference type="InterPro" id="IPR020899">
    <property type="entry name" value="Arg_repress_C"/>
</dbReference>
<keyword evidence="10 12" id="KW-0238">DNA-binding</keyword>
<evidence type="ECO:0000256" key="1">
    <source>
        <dbReference type="ARBA" id="ARBA00004496"/>
    </source>
</evidence>
<dbReference type="InterPro" id="IPR020900">
    <property type="entry name" value="Arg_repress_DNA-bd"/>
</dbReference>
<dbReference type="PANTHER" id="PTHR34471:SF1">
    <property type="entry name" value="ARGININE REPRESSOR"/>
    <property type="match status" value="1"/>
</dbReference>
<evidence type="ECO:0000256" key="10">
    <source>
        <dbReference type="ARBA" id="ARBA00023125"/>
    </source>
</evidence>
<dbReference type="PRINTS" id="PR01467">
    <property type="entry name" value="ARGREPRESSOR"/>
</dbReference>
<dbReference type="AlphaFoldDB" id="A0A0A7S7M4"/>
<comment type="similarity">
    <text evidence="3 12">Belongs to the ArgR family.</text>
</comment>
<dbReference type="SUPFAM" id="SSF55252">
    <property type="entry name" value="C-terminal domain of arginine repressor"/>
    <property type="match status" value="1"/>
</dbReference>
<keyword evidence="5 12" id="KW-0963">Cytoplasm</keyword>
<keyword evidence="11 12" id="KW-0804">Transcription</keyword>
<evidence type="ECO:0000256" key="11">
    <source>
        <dbReference type="ARBA" id="ARBA00023163"/>
    </source>
</evidence>
<dbReference type="KEGG" id="fpp:FPB0191_01464"/>
<dbReference type="GO" id="GO:0003677">
    <property type="term" value="F:DNA binding"/>
    <property type="evidence" value="ECO:0007669"/>
    <property type="project" value="UniProtKB-KW"/>
</dbReference>
<dbReference type="Gene3D" id="3.30.1360.40">
    <property type="match status" value="1"/>
</dbReference>
<dbReference type="FunFam" id="3.30.1360.40:FF:000004">
    <property type="entry name" value="Arginine repressor"/>
    <property type="match status" value="1"/>
</dbReference>
<dbReference type="Pfam" id="PF01316">
    <property type="entry name" value="Arg_repressor"/>
    <property type="match status" value="1"/>
</dbReference>
<keyword evidence="6 12" id="KW-0678">Repressor</keyword>
<dbReference type="HAMAP" id="MF_00173">
    <property type="entry name" value="Arg_repressor"/>
    <property type="match status" value="1"/>
</dbReference>
<dbReference type="GO" id="GO:0034618">
    <property type="term" value="F:arginine binding"/>
    <property type="evidence" value="ECO:0007669"/>
    <property type="project" value="InterPro"/>
</dbReference>
<reference evidence="15 16" key="1">
    <citation type="journal article" date="2014" name="Appl. Environ. Microbiol.">
        <title>Gut symbionts from distinct hosts exhibit genotoxic activity via divergent colibactin biosynthetic pathways.</title>
        <authorList>
            <person name="Engel P."/>
            <person name="Vizcaino M.I."/>
            <person name="Crawford J.M."/>
        </authorList>
    </citation>
    <scope>NUCLEOTIDE SEQUENCE [LARGE SCALE GENOMIC DNA]</scope>
    <source>
        <strain evidence="15 16">PEB0191</strain>
    </source>
</reference>
<evidence type="ECO:0000256" key="2">
    <source>
        <dbReference type="ARBA" id="ARBA00005040"/>
    </source>
</evidence>
<keyword evidence="16" id="KW-1185">Reference proteome</keyword>
<dbReference type="GO" id="GO:0005737">
    <property type="term" value="C:cytoplasm"/>
    <property type="evidence" value="ECO:0007669"/>
    <property type="project" value="UniProtKB-SubCell"/>
</dbReference>
<feature type="domain" description="Arginine repressor DNA-binding" evidence="13">
    <location>
        <begin position="6"/>
        <end position="73"/>
    </location>
</feature>
<evidence type="ECO:0000256" key="9">
    <source>
        <dbReference type="ARBA" id="ARBA00023015"/>
    </source>
</evidence>
<dbReference type="GO" id="GO:1900079">
    <property type="term" value="P:regulation of arginine biosynthetic process"/>
    <property type="evidence" value="ECO:0007669"/>
    <property type="project" value="UniProtKB-UniRule"/>
</dbReference>
<comment type="function">
    <text evidence="12">Regulates arginine biosynthesis genes.</text>
</comment>
<dbReference type="STRING" id="1267021.FPB0191_01464"/>
<evidence type="ECO:0000259" key="14">
    <source>
        <dbReference type="Pfam" id="PF02863"/>
    </source>
</evidence>
<dbReference type="GO" id="GO:0003700">
    <property type="term" value="F:DNA-binding transcription factor activity"/>
    <property type="evidence" value="ECO:0007669"/>
    <property type="project" value="UniProtKB-UniRule"/>
</dbReference>
<gene>
    <name evidence="12" type="primary">argR</name>
    <name evidence="15" type="ORF">FPB0191_01464</name>
</gene>
<dbReference type="UniPathway" id="UPA00068"/>
<evidence type="ECO:0000256" key="7">
    <source>
        <dbReference type="ARBA" id="ARBA00022571"/>
    </source>
</evidence>
<evidence type="ECO:0000259" key="13">
    <source>
        <dbReference type="Pfam" id="PF01316"/>
    </source>
</evidence>
<evidence type="ECO:0000313" key="15">
    <source>
        <dbReference type="EMBL" id="AJA45281.1"/>
    </source>
</evidence>
<dbReference type="PANTHER" id="PTHR34471">
    <property type="entry name" value="ARGININE REPRESSOR"/>
    <property type="match status" value="1"/>
</dbReference>
<proteinExistence type="inferred from homology"/>
<protein>
    <recommendedName>
        <fullName evidence="4 12">Arginine repressor</fullName>
    </recommendedName>
</protein>
<dbReference type="GO" id="GO:0006526">
    <property type="term" value="P:L-arginine biosynthetic process"/>
    <property type="evidence" value="ECO:0007669"/>
    <property type="project" value="UniProtKB-UniPathway"/>
</dbReference>
<dbReference type="EMBL" id="CP009056">
    <property type="protein sequence ID" value="AJA45281.1"/>
    <property type="molecule type" value="Genomic_DNA"/>
</dbReference>
<dbReference type="InterPro" id="IPR036251">
    <property type="entry name" value="Arg_repress_C_sf"/>
</dbReference>
<dbReference type="InterPro" id="IPR036390">
    <property type="entry name" value="WH_DNA-bd_sf"/>
</dbReference>
<sequence length="156" mass="17367">MSVRSKQDELIKAFKEMLKQEKFSSQLEIVQALQHQGFDSINQSKVSRMLTKFGAVRTRNAKMEMVYCLPAEISVPTASSPLKNLVLDIDYNHAMVVIRTSPGAAQLIARLLDSIGKSEGILGSIAGDDTIFSTPTNGYTVKKLYKIILELFEQEL</sequence>
<dbReference type="InterPro" id="IPR036388">
    <property type="entry name" value="WH-like_DNA-bd_sf"/>
</dbReference>